<comment type="subcellular location">
    <subcellularLocation>
        <location evidence="1">Membrane</location>
        <topology evidence="1">Multi-pass membrane protein</topology>
    </subcellularLocation>
</comment>
<dbReference type="GO" id="GO:0000324">
    <property type="term" value="C:fungal-type vacuole"/>
    <property type="evidence" value="ECO:0007669"/>
    <property type="project" value="TreeGrafter"/>
</dbReference>
<evidence type="ECO:0008006" key="9">
    <source>
        <dbReference type="Google" id="ProtNLM"/>
    </source>
</evidence>
<keyword evidence="3 6" id="KW-1133">Transmembrane helix</keyword>
<dbReference type="EMBL" id="CALLCH030000011">
    <property type="protein sequence ID" value="CAI4214561.1"/>
    <property type="molecule type" value="Genomic_DNA"/>
</dbReference>
<evidence type="ECO:0000256" key="4">
    <source>
        <dbReference type="ARBA" id="ARBA00023136"/>
    </source>
</evidence>
<dbReference type="GO" id="GO:0005886">
    <property type="term" value="C:plasma membrane"/>
    <property type="evidence" value="ECO:0007669"/>
    <property type="project" value="TreeGrafter"/>
</dbReference>
<reference evidence="7" key="1">
    <citation type="submission" date="2022-11" db="EMBL/GenBank/DDBJ databases">
        <authorList>
            <person name="Scott C."/>
            <person name="Bruce N."/>
        </authorList>
    </citation>
    <scope>NUCLEOTIDE SEQUENCE</scope>
</reference>
<proteinExistence type="predicted"/>
<name>A0A9P1H0W9_9PEZI</name>
<dbReference type="Proteomes" id="UP000838763">
    <property type="component" value="Unassembled WGS sequence"/>
</dbReference>
<dbReference type="OrthoDB" id="3358017at2759"/>
<keyword evidence="8" id="KW-1185">Reference proteome</keyword>
<dbReference type="Pfam" id="PF04479">
    <property type="entry name" value="RTA1"/>
    <property type="match status" value="1"/>
</dbReference>
<evidence type="ECO:0000313" key="7">
    <source>
        <dbReference type="EMBL" id="CAI4214561.1"/>
    </source>
</evidence>
<dbReference type="AlphaFoldDB" id="A0A9P1H0W9"/>
<feature type="transmembrane region" description="Helical" evidence="6">
    <location>
        <begin position="31"/>
        <end position="52"/>
    </location>
</feature>
<evidence type="ECO:0000256" key="5">
    <source>
        <dbReference type="SAM" id="MobiDB-lite"/>
    </source>
</evidence>
<gene>
    <name evidence="7" type="ORF">PPNO1_LOCUS4292</name>
</gene>
<organism evidence="7 8">
    <name type="scientific">Parascedosporium putredinis</name>
    <dbReference type="NCBI Taxonomy" id="1442378"/>
    <lineage>
        <taxon>Eukaryota</taxon>
        <taxon>Fungi</taxon>
        <taxon>Dikarya</taxon>
        <taxon>Ascomycota</taxon>
        <taxon>Pezizomycotina</taxon>
        <taxon>Sordariomycetes</taxon>
        <taxon>Hypocreomycetidae</taxon>
        <taxon>Microascales</taxon>
        <taxon>Microascaceae</taxon>
        <taxon>Parascedosporium</taxon>
    </lineage>
</organism>
<protein>
    <recommendedName>
        <fullName evidence="9">Parasitic phase-specific protein PSP-1</fullName>
    </recommendedName>
</protein>
<dbReference type="InterPro" id="IPR007568">
    <property type="entry name" value="RTA1"/>
</dbReference>
<dbReference type="PANTHER" id="PTHR31465">
    <property type="entry name" value="PROTEIN RTA1-RELATED"/>
    <property type="match status" value="1"/>
</dbReference>
<evidence type="ECO:0000256" key="1">
    <source>
        <dbReference type="ARBA" id="ARBA00004141"/>
    </source>
</evidence>
<evidence type="ECO:0000256" key="6">
    <source>
        <dbReference type="SAM" id="Phobius"/>
    </source>
</evidence>
<feature type="compositionally biased region" description="Basic and acidic residues" evidence="5">
    <location>
        <begin position="64"/>
        <end position="81"/>
    </location>
</feature>
<evidence type="ECO:0000256" key="3">
    <source>
        <dbReference type="ARBA" id="ARBA00022989"/>
    </source>
</evidence>
<accession>A0A9P1H0W9</accession>
<sequence>MFAATFFILVRCVYRIVELGQGYFSELFRDEGLFIAFESVMMCIAVLLLNAGHPGPVFNRRRAIAKEEQSSEQSANEKSEPQTRAGSARGENGQ</sequence>
<feature type="region of interest" description="Disordered" evidence="5">
    <location>
        <begin position="64"/>
        <end position="94"/>
    </location>
</feature>
<dbReference type="PANTHER" id="PTHR31465:SF9">
    <property type="entry name" value="SPHINGOID LONG-CHAIN BASE TRANSPORTER RSB1"/>
    <property type="match status" value="1"/>
</dbReference>
<evidence type="ECO:0000313" key="8">
    <source>
        <dbReference type="Proteomes" id="UP000838763"/>
    </source>
</evidence>
<keyword evidence="4 6" id="KW-0472">Membrane</keyword>
<comment type="caution">
    <text evidence="7">The sequence shown here is derived from an EMBL/GenBank/DDBJ whole genome shotgun (WGS) entry which is preliminary data.</text>
</comment>
<evidence type="ECO:0000256" key="2">
    <source>
        <dbReference type="ARBA" id="ARBA00022692"/>
    </source>
</evidence>
<keyword evidence="2 6" id="KW-0812">Transmembrane</keyword>